<dbReference type="HOGENOM" id="CLU_2251238_0_0_1"/>
<gene>
    <name evidence="1" type="ORF">MYCFIDRAFT_173751</name>
</gene>
<keyword evidence="2" id="KW-1185">Reference proteome</keyword>
<organism evidence="1 2">
    <name type="scientific">Pseudocercospora fijiensis (strain CIRAD86)</name>
    <name type="common">Black leaf streak disease fungus</name>
    <name type="synonym">Mycosphaerella fijiensis</name>
    <dbReference type="NCBI Taxonomy" id="383855"/>
    <lineage>
        <taxon>Eukaryota</taxon>
        <taxon>Fungi</taxon>
        <taxon>Dikarya</taxon>
        <taxon>Ascomycota</taxon>
        <taxon>Pezizomycotina</taxon>
        <taxon>Dothideomycetes</taxon>
        <taxon>Dothideomycetidae</taxon>
        <taxon>Mycosphaerellales</taxon>
        <taxon>Mycosphaerellaceae</taxon>
        <taxon>Pseudocercospora</taxon>
    </lineage>
</organism>
<evidence type="ECO:0000313" key="2">
    <source>
        <dbReference type="Proteomes" id="UP000016932"/>
    </source>
</evidence>
<name>M3AJV3_PSEFD</name>
<dbReference type="AlphaFoldDB" id="M3AJV3"/>
<protein>
    <submittedName>
        <fullName evidence="1">Uncharacterized protein</fullName>
    </submittedName>
</protein>
<accession>M3AJV3</accession>
<sequence>MFCFRDHTCNRNVIVSHHYPLTRPTLHDLFKYAANQQSCFTDIDDSLLTCLVHLGSFKCVPMARQMRDSSDHPRRELHAPLSTPDQHILRDAFYNTWSSRSFLV</sequence>
<dbReference type="KEGG" id="pfj:MYCFIDRAFT_173751"/>
<proteinExistence type="predicted"/>
<evidence type="ECO:0000313" key="1">
    <source>
        <dbReference type="EMBL" id="EME84846.1"/>
    </source>
</evidence>
<dbReference type="RefSeq" id="XP_007925413.1">
    <property type="nucleotide sequence ID" value="XM_007927222.1"/>
</dbReference>
<dbReference type="GeneID" id="19333050"/>
<dbReference type="Proteomes" id="UP000016932">
    <property type="component" value="Unassembled WGS sequence"/>
</dbReference>
<dbReference type="VEuPathDB" id="FungiDB:MYCFIDRAFT_173751"/>
<reference evidence="1 2" key="1">
    <citation type="journal article" date="2012" name="PLoS Pathog.">
        <title>Diverse lifestyles and strategies of plant pathogenesis encoded in the genomes of eighteen Dothideomycetes fungi.</title>
        <authorList>
            <person name="Ohm R.A."/>
            <person name="Feau N."/>
            <person name="Henrissat B."/>
            <person name="Schoch C.L."/>
            <person name="Horwitz B.A."/>
            <person name="Barry K.W."/>
            <person name="Condon B.J."/>
            <person name="Copeland A.C."/>
            <person name="Dhillon B."/>
            <person name="Glaser F."/>
            <person name="Hesse C.N."/>
            <person name="Kosti I."/>
            <person name="LaButti K."/>
            <person name="Lindquist E.A."/>
            <person name="Lucas S."/>
            <person name="Salamov A.A."/>
            <person name="Bradshaw R.E."/>
            <person name="Ciuffetti L."/>
            <person name="Hamelin R.C."/>
            <person name="Kema G.H.J."/>
            <person name="Lawrence C."/>
            <person name="Scott J.A."/>
            <person name="Spatafora J.W."/>
            <person name="Turgeon B.G."/>
            <person name="de Wit P.J.G.M."/>
            <person name="Zhong S."/>
            <person name="Goodwin S.B."/>
            <person name="Grigoriev I.V."/>
        </authorList>
    </citation>
    <scope>NUCLEOTIDE SEQUENCE [LARGE SCALE GENOMIC DNA]</scope>
    <source>
        <strain evidence="1 2">CIRAD86</strain>
    </source>
</reference>
<dbReference type="EMBL" id="KB446557">
    <property type="protein sequence ID" value="EME84846.1"/>
    <property type="molecule type" value="Genomic_DNA"/>
</dbReference>